<organism evidence="16 17">
    <name type="scientific">Prosthecobacter fluviatilis</name>
    <dbReference type="NCBI Taxonomy" id="445931"/>
    <lineage>
        <taxon>Bacteria</taxon>
        <taxon>Pseudomonadati</taxon>
        <taxon>Verrucomicrobiota</taxon>
        <taxon>Verrucomicrobiia</taxon>
        <taxon>Verrucomicrobiales</taxon>
        <taxon>Verrucomicrobiaceae</taxon>
        <taxon>Prosthecobacter</taxon>
    </lineage>
</organism>
<evidence type="ECO:0000256" key="8">
    <source>
        <dbReference type="ARBA" id="ARBA00022777"/>
    </source>
</evidence>
<protein>
    <submittedName>
        <fullName evidence="16">Diacylglycerol kinase family protein</fullName>
        <ecNumber evidence="16">2.7.1.-</ecNumber>
    </submittedName>
</protein>
<reference evidence="17" key="1">
    <citation type="journal article" date="2019" name="Int. J. Syst. Evol. Microbiol.">
        <title>The Global Catalogue of Microorganisms (GCM) 10K type strain sequencing project: providing services to taxonomists for standard genome sequencing and annotation.</title>
        <authorList>
            <consortium name="The Broad Institute Genomics Platform"/>
            <consortium name="The Broad Institute Genome Sequencing Center for Infectious Disease"/>
            <person name="Wu L."/>
            <person name="Ma J."/>
        </authorList>
    </citation>
    <scope>NUCLEOTIDE SEQUENCE [LARGE SCALE GENOMIC DNA]</scope>
    <source>
        <strain evidence="17">CGMCC 4.1469</strain>
    </source>
</reference>
<feature type="transmembrane region" description="Helical" evidence="15">
    <location>
        <begin position="31"/>
        <end position="49"/>
    </location>
</feature>
<evidence type="ECO:0000256" key="4">
    <source>
        <dbReference type="ARBA" id="ARBA00022516"/>
    </source>
</evidence>
<feature type="transmembrane region" description="Helical" evidence="15">
    <location>
        <begin position="55"/>
        <end position="73"/>
    </location>
</feature>
<comment type="subcellular location">
    <subcellularLocation>
        <location evidence="1">Cell membrane</location>
        <topology evidence="1">Multi-pass membrane protein</topology>
    </subcellularLocation>
</comment>
<dbReference type="EMBL" id="JBHSMQ010000004">
    <property type="protein sequence ID" value="MFC5455809.1"/>
    <property type="molecule type" value="Genomic_DNA"/>
</dbReference>
<dbReference type="EC" id="2.7.1.-" evidence="16"/>
<keyword evidence="14" id="KW-1208">Phospholipid metabolism</keyword>
<evidence type="ECO:0000256" key="2">
    <source>
        <dbReference type="ARBA" id="ARBA00005967"/>
    </source>
</evidence>
<dbReference type="Pfam" id="PF01219">
    <property type="entry name" value="DAGK_prokar"/>
    <property type="match status" value="1"/>
</dbReference>
<evidence type="ECO:0000256" key="15">
    <source>
        <dbReference type="SAM" id="Phobius"/>
    </source>
</evidence>
<comment type="caution">
    <text evidence="16">The sequence shown here is derived from an EMBL/GenBank/DDBJ whole genome shotgun (WGS) entry which is preliminary data.</text>
</comment>
<evidence type="ECO:0000313" key="17">
    <source>
        <dbReference type="Proteomes" id="UP001596052"/>
    </source>
</evidence>
<keyword evidence="12 15" id="KW-0472">Membrane</keyword>
<name>A0ABW0KR08_9BACT</name>
<dbReference type="GO" id="GO:0016301">
    <property type="term" value="F:kinase activity"/>
    <property type="evidence" value="ECO:0007669"/>
    <property type="project" value="UniProtKB-KW"/>
</dbReference>
<dbReference type="InterPro" id="IPR033717">
    <property type="entry name" value="UDPK"/>
</dbReference>
<evidence type="ECO:0000256" key="7">
    <source>
        <dbReference type="ARBA" id="ARBA00022741"/>
    </source>
</evidence>
<keyword evidence="9" id="KW-0067">ATP-binding</keyword>
<keyword evidence="13" id="KW-0594">Phospholipid biosynthesis</keyword>
<dbReference type="Gene3D" id="1.10.287.3610">
    <property type="match status" value="1"/>
</dbReference>
<evidence type="ECO:0000256" key="11">
    <source>
        <dbReference type="ARBA" id="ARBA00023098"/>
    </source>
</evidence>
<feature type="transmembrane region" description="Helical" evidence="15">
    <location>
        <begin position="94"/>
        <end position="115"/>
    </location>
</feature>
<evidence type="ECO:0000256" key="9">
    <source>
        <dbReference type="ARBA" id="ARBA00022840"/>
    </source>
</evidence>
<evidence type="ECO:0000256" key="12">
    <source>
        <dbReference type="ARBA" id="ARBA00023136"/>
    </source>
</evidence>
<dbReference type="Proteomes" id="UP001596052">
    <property type="component" value="Unassembled WGS sequence"/>
</dbReference>
<evidence type="ECO:0000256" key="3">
    <source>
        <dbReference type="ARBA" id="ARBA00022475"/>
    </source>
</evidence>
<keyword evidence="10 15" id="KW-1133">Transmembrane helix</keyword>
<keyword evidence="3" id="KW-1003">Cell membrane</keyword>
<proteinExistence type="inferred from homology"/>
<keyword evidence="17" id="KW-1185">Reference proteome</keyword>
<keyword evidence="4" id="KW-0444">Lipid biosynthesis</keyword>
<comment type="similarity">
    <text evidence="2">Belongs to the bacterial diacylglycerol kinase family.</text>
</comment>
<keyword evidence="11" id="KW-0443">Lipid metabolism</keyword>
<evidence type="ECO:0000256" key="14">
    <source>
        <dbReference type="ARBA" id="ARBA00023264"/>
    </source>
</evidence>
<dbReference type="PANTHER" id="PTHR34299">
    <property type="entry name" value="DIACYLGLYCEROL KINASE"/>
    <property type="match status" value="1"/>
</dbReference>
<evidence type="ECO:0000256" key="10">
    <source>
        <dbReference type="ARBA" id="ARBA00022989"/>
    </source>
</evidence>
<evidence type="ECO:0000256" key="5">
    <source>
        <dbReference type="ARBA" id="ARBA00022679"/>
    </source>
</evidence>
<gene>
    <name evidence="16" type="ORF">ACFQDI_13165</name>
</gene>
<keyword evidence="6 15" id="KW-0812">Transmembrane</keyword>
<keyword evidence="8 16" id="KW-0418">Kinase</keyword>
<keyword evidence="5 16" id="KW-0808">Transferase</keyword>
<dbReference type="PANTHER" id="PTHR34299:SF1">
    <property type="entry name" value="DIACYLGLYCEROL KINASE"/>
    <property type="match status" value="1"/>
</dbReference>
<accession>A0ABW0KR08</accession>
<evidence type="ECO:0000313" key="16">
    <source>
        <dbReference type="EMBL" id="MFC5455809.1"/>
    </source>
</evidence>
<evidence type="ECO:0000256" key="6">
    <source>
        <dbReference type="ARBA" id="ARBA00022692"/>
    </source>
</evidence>
<sequence length="122" mass="13236">MFRWFASVLRSFGPAVAGLVWALRTQRNLQVHAIATVTAGCLGLWLQLAGWEWCVVMLAVGMVWAAELLNTAIEVLADRVSKEREEPIRRVKDAAAAAVLVAAAAALGVGVVVFLPKLWQLL</sequence>
<keyword evidence="7" id="KW-0547">Nucleotide-binding</keyword>
<dbReference type="RefSeq" id="WP_377167251.1">
    <property type="nucleotide sequence ID" value="NZ_JBHSMQ010000004.1"/>
</dbReference>
<evidence type="ECO:0000256" key="1">
    <source>
        <dbReference type="ARBA" id="ARBA00004651"/>
    </source>
</evidence>
<dbReference type="InterPro" id="IPR036945">
    <property type="entry name" value="DAGK_sf"/>
</dbReference>
<dbReference type="InterPro" id="IPR000829">
    <property type="entry name" value="DAGK"/>
</dbReference>
<dbReference type="CDD" id="cd14265">
    <property type="entry name" value="UDPK_IM_like"/>
    <property type="match status" value="1"/>
</dbReference>
<evidence type="ECO:0000256" key="13">
    <source>
        <dbReference type="ARBA" id="ARBA00023209"/>
    </source>
</evidence>